<keyword evidence="2" id="KW-1185">Reference proteome</keyword>
<dbReference type="Proteomes" id="UP001266305">
    <property type="component" value="Unassembled WGS sequence"/>
</dbReference>
<reference evidence="1 2" key="1">
    <citation type="submission" date="2023-05" db="EMBL/GenBank/DDBJ databases">
        <title>B98-5 Cell Line De Novo Hybrid Assembly: An Optical Mapping Approach.</title>
        <authorList>
            <person name="Kananen K."/>
            <person name="Auerbach J.A."/>
            <person name="Kautto E."/>
            <person name="Blachly J.S."/>
        </authorList>
    </citation>
    <scope>NUCLEOTIDE SEQUENCE [LARGE SCALE GENOMIC DNA]</scope>
    <source>
        <strain evidence="1">B95-8</strain>
        <tissue evidence="1">Cell line</tissue>
    </source>
</reference>
<protein>
    <submittedName>
        <fullName evidence="1">Uncharacterized protein</fullName>
    </submittedName>
</protein>
<sequence>MASLRNANPRLKNYFKENYIPQVCEVLDTRVADSDRRGELEGGGVREDFPKEGLSGLGEEWREGGAECQKVKSNWDLWALWLKMQMREKTEVGGSCMWEVVDISQAE</sequence>
<organism evidence="1 2">
    <name type="scientific">Saguinus oedipus</name>
    <name type="common">Cotton-top tamarin</name>
    <name type="synonym">Oedipomidas oedipus</name>
    <dbReference type="NCBI Taxonomy" id="9490"/>
    <lineage>
        <taxon>Eukaryota</taxon>
        <taxon>Metazoa</taxon>
        <taxon>Chordata</taxon>
        <taxon>Craniata</taxon>
        <taxon>Vertebrata</taxon>
        <taxon>Euteleostomi</taxon>
        <taxon>Mammalia</taxon>
        <taxon>Eutheria</taxon>
        <taxon>Euarchontoglires</taxon>
        <taxon>Primates</taxon>
        <taxon>Haplorrhini</taxon>
        <taxon>Platyrrhini</taxon>
        <taxon>Cebidae</taxon>
        <taxon>Callitrichinae</taxon>
        <taxon>Saguinus</taxon>
    </lineage>
</organism>
<gene>
    <name evidence="1" type="ORF">P7K49_025442</name>
</gene>
<dbReference type="EMBL" id="JASSZA010000012">
    <property type="protein sequence ID" value="KAK2096408.1"/>
    <property type="molecule type" value="Genomic_DNA"/>
</dbReference>
<proteinExistence type="predicted"/>
<accession>A0ABQ9UH66</accession>
<name>A0ABQ9UH66_SAGOE</name>
<evidence type="ECO:0000313" key="2">
    <source>
        <dbReference type="Proteomes" id="UP001266305"/>
    </source>
</evidence>
<comment type="caution">
    <text evidence="1">The sequence shown here is derived from an EMBL/GenBank/DDBJ whole genome shotgun (WGS) entry which is preliminary data.</text>
</comment>
<evidence type="ECO:0000313" key="1">
    <source>
        <dbReference type="EMBL" id="KAK2096408.1"/>
    </source>
</evidence>